<evidence type="ECO:0000256" key="1">
    <source>
        <dbReference type="SAM" id="Phobius"/>
    </source>
</evidence>
<organism evidence="2 3">
    <name type="scientific">Phytohabitans flavus</name>
    <dbReference type="NCBI Taxonomy" id="1076124"/>
    <lineage>
        <taxon>Bacteria</taxon>
        <taxon>Bacillati</taxon>
        <taxon>Actinomycetota</taxon>
        <taxon>Actinomycetes</taxon>
        <taxon>Micromonosporales</taxon>
        <taxon>Micromonosporaceae</taxon>
    </lineage>
</organism>
<keyword evidence="1" id="KW-0812">Transmembrane</keyword>
<keyword evidence="1" id="KW-0472">Membrane</keyword>
<feature type="transmembrane region" description="Helical" evidence="1">
    <location>
        <begin position="41"/>
        <end position="61"/>
    </location>
</feature>
<evidence type="ECO:0000313" key="3">
    <source>
        <dbReference type="Proteomes" id="UP000502508"/>
    </source>
</evidence>
<dbReference type="EMBL" id="AP022870">
    <property type="protein sequence ID" value="BCB79403.1"/>
    <property type="molecule type" value="Genomic_DNA"/>
</dbReference>
<keyword evidence="1" id="KW-1133">Transmembrane helix</keyword>
<name>A0A6F8Y015_9ACTN</name>
<keyword evidence="3" id="KW-1185">Reference proteome</keyword>
<dbReference type="Proteomes" id="UP000502508">
    <property type="component" value="Chromosome"/>
</dbReference>
<dbReference type="KEGG" id="pfla:Pflav_058130"/>
<dbReference type="AlphaFoldDB" id="A0A6F8Y015"/>
<feature type="transmembrane region" description="Helical" evidence="1">
    <location>
        <begin position="68"/>
        <end position="86"/>
    </location>
</feature>
<reference evidence="2 3" key="1">
    <citation type="submission" date="2020-03" db="EMBL/GenBank/DDBJ databases">
        <title>Whole genome shotgun sequence of Phytohabitans flavus NBRC 107702.</title>
        <authorList>
            <person name="Komaki H."/>
            <person name="Tamura T."/>
        </authorList>
    </citation>
    <scope>NUCLEOTIDE SEQUENCE [LARGE SCALE GENOMIC DNA]</scope>
    <source>
        <strain evidence="2 3">NBRC 107702</strain>
    </source>
</reference>
<evidence type="ECO:0000313" key="2">
    <source>
        <dbReference type="EMBL" id="BCB79403.1"/>
    </source>
</evidence>
<dbReference type="RefSeq" id="WP_173039331.1">
    <property type="nucleotide sequence ID" value="NZ_AP022870.1"/>
</dbReference>
<protein>
    <submittedName>
        <fullName evidence="2">Uncharacterized protein</fullName>
    </submittedName>
</protein>
<sequence>MLLTIGLAFVAGFFAGNGLPYYVMGSTGDGHHPAPFRDSPAIAVAVGWFAFIIAAVAWSFADVGDHPFPGYAAAAVGVLAVGLIHTRTWRRANPWGKRTATS</sequence>
<accession>A0A6F8Y015</accession>
<proteinExistence type="predicted"/>
<gene>
    <name evidence="2" type="ORF">Pflav_058130</name>
</gene>
<reference evidence="2 3" key="2">
    <citation type="submission" date="2020-03" db="EMBL/GenBank/DDBJ databases">
        <authorList>
            <person name="Ichikawa N."/>
            <person name="Kimura A."/>
            <person name="Kitahashi Y."/>
            <person name="Uohara A."/>
        </authorList>
    </citation>
    <scope>NUCLEOTIDE SEQUENCE [LARGE SCALE GENOMIC DNA]</scope>
    <source>
        <strain evidence="2 3">NBRC 107702</strain>
    </source>
</reference>